<accession>A0A0S3S728</accession>
<proteinExistence type="predicted"/>
<sequence length="99" mass="10862">MSKDLKLLEERVSPRPSPTLLEQLIFPPLPRAASSLHAPVLLLGVSSGCCNRGNEVGAGIGDCNKQNDSWACGYYIMSCIKAIIRAEIRGEWTEVEIYI</sequence>
<dbReference type="EMBL" id="AP015038">
    <property type="protein sequence ID" value="BAT88646.1"/>
    <property type="molecule type" value="Genomic_DNA"/>
</dbReference>
<keyword evidence="2" id="KW-1185">Reference proteome</keyword>
<evidence type="ECO:0000313" key="1">
    <source>
        <dbReference type="EMBL" id="BAT88646.1"/>
    </source>
</evidence>
<reference evidence="1 2" key="1">
    <citation type="journal article" date="2015" name="Sci. Rep.">
        <title>The power of single molecule real-time sequencing technology in the de novo assembly of a eukaryotic genome.</title>
        <authorList>
            <person name="Sakai H."/>
            <person name="Naito K."/>
            <person name="Ogiso-Tanaka E."/>
            <person name="Takahashi Y."/>
            <person name="Iseki K."/>
            <person name="Muto C."/>
            <person name="Satou K."/>
            <person name="Teruya K."/>
            <person name="Shiroma A."/>
            <person name="Shimoji M."/>
            <person name="Hirano T."/>
            <person name="Itoh T."/>
            <person name="Kaga A."/>
            <person name="Tomooka N."/>
        </authorList>
    </citation>
    <scope>NUCLEOTIDE SEQUENCE [LARGE SCALE GENOMIC DNA]</scope>
    <source>
        <strain evidence="2">cv. Shumari</strain>
    </source>
</reference>
<evidence type="ECO:0008006" key="3">
    <source>
        <dbReference type="Google" id="ProtNLM"/>
    </source>
</evidence>
<name>A0A0S3S728_PHAAN</name>
<evidence type="ECO:0000313" key="2">
    <source>
        <dbReference type="Proteomes" id="UP000291084"/>
    </source>
</evidence>
<protein>
    <recommendedName>
        <fullName evidence="3">Ubiquitin-like protease family profile domain-containing protein</fullName>
    </recommendedName>
</protein>
<dbReference type="AlphaFoldDB" id="A0A0S3S728"/>
<gene>
    <name evidence="1" type="primary">Vigan.05G219100</name>
    <name evidence="1" type="ORF">VIGAN_05219100</name>
</gene>
<dbReference type="Proteomes" id="UP000291084">
    <property type="component" value="Chromosome 5"/>
</dbReference>
<organism evidence="1 2">
    <name type="scientific">Vigna angularis var. angularis</name>
    <dbReference type="NCBI Taxonomy" id="157739"/>
    <lineage>
        <taxon>Eukaryota</taxon>
        <taxon>Viridiplantae</taxon>
        <taxon>Streptophyta</taxon>
        <taxon>Embryophyta</taxon>
        <taxon>Tracheophyta</taxon>
        <taxon>Spermatophyta</taxon>
        <taxon>Magnoliopsida</taxon>
        <taxon>eudicotyledons</taxon>
        <taxon>Gunneridae</taxon>
        <taxon>Pentapetalae</taxon>
        <taxon>rosids</taxon>
        <taxon>fabids</taxon>
        <taxon>Fabales</taxon>
        <taxon>Fabaceae</taxon>
        <taxon>Papilionoideae</taxon>
        <taxon>50 kb inversion clade</taxon>
        <taxon>NPAAA clade</taxon>
        <taxon>indigoferoid/millettioid clade</taxon>
        <taxon>Phaseoleae</taxon>
        <taxon>Vigna</taxon>
    </lineage>
</organism>